<protein>
    <submittedName>
        <fullName evidence="1">Uncharacterized protein</fullName>
    </submittedName>
</protein>
<dbReference type="Proteomes" id="UP001225316">
    <property type="component" value="Unassembled WGS sequence"/>
</dbReference>
<dbReference type="EMBL" id="JARXHW010000030">
    <property type="protein sequence ID" value="MDQ8208380.1"/>
    <property type="molecule type" value="Genomic_DNA"/>
</dbReference>
<sequence>MSSLRSTLFRLTHATPERKASRAQLKLAKAGDTEAYLALVSYYLDLSLVYFGGCLREPVTTRFARVEQVFTALWQHLPYAERVSDFEYMLASALFENAPDQGSIRSSEALVTKLRLLAPKNRFAFIAYEFENWPLRWVALLMRTRPRALHRRLSQARCELCGIRWQTLATEERECLEAISIAMDQSPNLRANKALCDRLASFPRVSEIKALWLELRPELVEVRHRYLPKSDERELLLGNIFKAIQTAPMTQPPLMARVVNTLHFARYAKIKVS</sequence>
<gene>
    <name evidence="1" type="ORF">QEH52_12730</name>
</gene>
<accession>A0ABU1AW45</accession>
<keyword evidence="2" id="KW-1185">Reference proteome</keyword>
<name>A0ABU1AW45_9BACT</name>
<reference evidence="1 2" key="1">
    <citation type="submission" date="2023-04" db="EMBL/GenBank/DDBJ databases">
        <title>A novel bacteria isolated from coastal sediment.</title>
        <authorList>
            <person name="Liu X.-J."/>
            <person name="Du Z.-J."/>
        </authorList>
    </citation>
    <scope>NUCLEOTIDE SEQUENCE [LARGE SCALE GENOMIC DNA]</scope>
    <source>
        <strain evidence="1 2">SDUM461003</strain>
    </source>
</reference>
<comment type="caution">
    <text evidence="1">The sequence shown here is derived from an EMBL/GenBank/DDBJ whole genome shotgun (WGS) entry which is preliminary data.</text>
</comment>
<organism evidence="1 2">
    <name type="scientific">Thalassobacterium maritimum</name>
    <dbReference type="NCBI Taxonomy" id="3041265"/>
    <lineage>
        <taxon>Bacteria</taxon>
        <taxon>Pseudomonadati</taxon>
        <taxon>Verrucomicrobiota</taxon>
        <taxon>Opitutia</taxon>
        <taxon>Puniceicoccales</taxon>
        <taxon>Coraliomargaritaceae</taxon>
        <taxon>Thalassobacterium</taxon>
    </lineage>
</organism>
<proteinExistence type="predicted"/>
<evidence type="ECO:0000313" key="1">
    <source>
        <dbReference type="EMBL" id="MDQ8208380.1"/>
    </source>
</evidence>
<evidence type="ECO:0000313" key="2">
    <source>
        <dbReference type="Proteomes" id="UP001225316"/>
    </source>
</evidence>
<dbReference type="RefSeq" id="WP_308950938.1">
    <property type="nucleotide sequence ID" value="NZ_JARXHW010000030.1"/>
</dbReference>